<dbReference type="Pfam" id="PF01565">
    <property type="entry name" value="FAD_binding_4"/>
    <property type="match status" value="1"/>
</dbReference>
<reference evidence="3 4" key="1">
    <citation type="submission" date="2016-12" db="EMBL/GenBank/DDBJ databases">
        <title>Draft genome sequences of strains Salinicola socius SMB35, Salinicola sp. MH3R3-1 and Chromohalobacter sp. SMB17 from the Verkhnekamsk potash mining region of Russia.</title>
        <authorList>
            <person name="Mavrodi D.V."/>
            <person name="Olsson B.E."/>
            <person name="Korsakova E.S."/>
            <person name="Pyankova A."/>
            <person name="Mavrodi O.V."/>
            <person name="Plotnikova E.G."/>
        </authorList>
    </citation>
    <scope>NUCLEOTIDE SEQUENCE [LARGE SCALE GENOMIC DNA]</scope>
    <source>
        <strain evidence="3 4">SMB17</strain>
    </source>
</reference>
<name>A0A1Q8T8P4_9GAMM</name>
<dbReference type="InterPro" id="IPR010031">
    <property type="entry name" value="FAD_lactone_oxidase-like"/>
</dbReference>
<accession>A0A1Q8T8P4</accession>
<dbReference type="PANTHER" id="PTHR43762:SF1">
    <property type="entry name" value="D-ARABINONO-1,4-LACTONE OXIDASE"/>
    <property type="match status" value="1"/>
</dbReference>
<dbReference type="EMBL" id="MSDQ01000044">
    <property type="protein sequence ID" value="OLO10054.1"/>
    <property type="molecule type" value="Genomic_DNA"/>
</dbReference>
<dbReference type="PROSITE" id="PS51387">
    <property type="entry name" value="FAD_PCMH"/>
    <property type="match status" value="1"/>
</dbReference>
<dbReference type="Proteomes" id="UP000186806">
    <property type="component" value="Unassembled WGS sequence"/>
</dbReference>
<proteinExistence type="predicted"/>
<comment type="caution">
    <text evidence="3">The sequence shown here is derived from an EMBL/GenBank/DDBJ whole genome shotgun (WGS) entry which is preliminary data.</text>
</comment>
<evidence type="ECO:0000256" key="1">
    <source>
        <dbReference type="ARBA" id="ARBA00022827"/>
    </source>
</evidence>
<evidence type="ECO:0000313" key="3">
    <source>
        <dbReference type="EMBL" id="OLO10054.1"/>
    </source>
</evidence>
<dbReference type="InterPro" id="IPR036318">
    <property type="entry name" value="FAD-bd_PCMH-like_sf"/>
</dbReference>
<dbReference type="RefSeq" id="WP_075370358.1">
    <property type="nucleotide sequence ID" value="NZ_MSDQ01000044.1"/>
</dbReference>
<protein>
    <submittedName>
        <fullName evidence="3">FAD-binding oxidoreductase</fullName>
    </submittedName>
</protein>
<dbReference type="SUPFAM" id="SSF56176">
    <property type="entry name" value="FAD-binding/transporter-associated domain-like"/>
    <property type="match status" value="1"/>
</dbReference>
<dbReference type="GO" id="GO:0016899">
    <property type="term" value="F:oxidoreductase activity, acting on the CH-OH group of donors, oxygen as acceptor"/>
    <property type="evidence" value="ECO:0007669"/>
    <property type="project" value="InterPro"/>
</dbReference>
<keyword evidence="1" id="KW-0274">FAD</keyword>
<evidence type="ECO:0000259" key="2">
    <source>
        <dbReference type="PROSITE" id="PS51387"/>
    </source>
</evidence>
<dbReference type="InterPro" id="IPR016166">
    <property type="entry name" value="FAD-bd_PCMH"/>
</dbReference>
<dbReference type="GO" id="GO:0071949">
    <property type="term" value="F:FAD binding"/>
    <property type="evidence" value="ECO:0007669"/>
    <property type="project" value="InterPro"/>
</dbReference>
<dbReference type="Gene3D" id="3.30.465.10">
    <property type="match status" value="1"/>
</dbReference>
<evidence type="ECO:0000313" key="4">
    <source>
        <dbReference type="Proteomes" id="UP000186806"/>
    </source>
</evidence>
<keyword evidence="4" id="KW-1185">Reference proteome</keyword>
<organism evidence="3 4">
    <name type="scientific">Chromohalobacter japonicus</name>
    <dbReference type="NCBI Taxonomy" id="223900"/>
    <lineage>
        <taxon>Bacteria</taxon>
        <taxon>Pseudomonadati</taxon>
        <taxon>Pseudomonadota</taxon>
        <taxon>Gammaproteobacteria</taxon>
        <taxon>Oceanospirillales</taxon>
        <taxon>Halomonadaceae</taxon>
        <taxon>Chromohalobacter</taxon>
    </lineage>
</organism>
<dbReference type="PANTHER" id="PTHR43762">
    <property type="entry name" value="L-GULONOLACTONE OXIDASE"/>
    <property type="match status" value="1"/>
</dbReference>
<feature type="domain" description="FAD-binding PCMH-type" evidence="2">
    <location>
        <begin position="1"/>
        <end position="178"/>
    </location>
</feature>
<sequence length="433" mass="47967">MTAPRSWNRLPRVVPDAVHALTQRSAGVPDSLPRPLLAYGSGRSYGDVCLTEQGTLLLTRGLDRFIEFDPQCGVLRCEAGVTLAEILALVVPQGWFLPSTPGTRLATVGGAVANDVHGKNHHAVGSFGHHVRALEVWRSDGSVIVCRPEDDNGWFSATIGGLGLTGLIRWVELQLMPIQNPWMWVESQRFANLDEFWTLNRRAEARWPYTVAWIDCLAKGKAQGRGILLAGQHAAAQAELPAFKEGGKRIPVDPPFSLVNGLSLRAFNTLYYRQPVKPQGALTHYVPYFYPLDAIQDWNRIYGRRGFYQYQCVIPPREAEAATAALLDTIARRGEGSFLAVLKTFGNKPSLGMLSFPRPGTTLALDFPNRGNKTLRLLEELDAIVREAGGTLYPGKDARMPASLFQSGYPQWEAFSDYIDPGFSSRFWQRVTS</sequence>
<dbReference type="InterPro" id="IPR016169">
    <property type="entry name" value="FAD-bd_PCMH_sub2"/>
</dbReference>
<keyword evidence="1" id="KW-0285">Flavoprotein</keyword>
<gene>
    <name evidence="3" type="ORF">BTW10_16585</name>
</gene>
<dbReference type="InterPro" id="IPR006094">
    <property type="entry name" value="Oxid_FAD_bind_N"/>
</dbReference>
<dbReference type="AlphaFoldDB" id="A0A1Q8T8P4"/>